<accession>A0ABN1GLS6</accession>
<organism evidence="1 2">
    <name type="scientific">Sporichthya brevicatena</name>
    <dbReference type="NCBI Taxonomy" id="171442"/>
    <lineage>
        <taxon>Bacteria</taxon>
        <taxon>Bacillati</taxon>
        <taxon>Actinomycetota</taxon>
        <taxon>Actinomycetes</taxon>
        <taxon>Sporichthyales</taxon>
        <taxon>Sporichthyaceae</taxon>
        <taxon>Sporichthya</taxon>
    </lineage>
</organism>
<protein>
    <recommendedName>
        <fullName evidence="3">Phytanoyl-CoA dioxygenase</fullName>
    </recommendedName>
</protein>
<dbReference type="Proteomes" id="UP001500957">
    <property type="component" value="Unassembled WGS sequence"/>
</dbReference>
<dbReference type="SUPFAM" id="SSF51197">
    <property type="entry name" value="Clavaminate synthase-like"/>
    <property type="match status" value="1"/>
</dbReference>
<dbReference type="Pfam" id="PF05721">
    <property type="entry name" value="PhyH"/>
    <property type="match status" value="1"/>
</dbReference>
<dbReference type="EMBL" id="BAAAHE010000011">
    <property type="protein sequence ID" value="GAA0614178.1"/>
    <property type="molecule type" value="Genomic_DNA"/>
</dbReference>
<evidence type="ECO:0000313" key="1">
    <source>
        <dbReference type="EMBL" id="GAA0614178.1"/>
    </source>
</evidence>
<dbReference type="RefSeq" id="WP_344603226.1">
    <property type="nucleotide sequence ID" value="NZ_BAAAHE010000011.1"/>
</dbReference>
<dbReference type="InterPro" id="IPR008775">
    <property type="entry name" value="Phytyl_CoA_dOase-like"/>
</dbReference>
<comment type="caution">
    <text evidence="1">The sequence shown here is derived from an EMBL/GenBank/DDBJ whole genome shotgun (WGS) entry which is preliminary data.</text>
</comment>
<dbReference type="Gene3D" id="2.60.120.620">
    <property type="entry name" value="q2cbj1_9rhob like domain"/>
    <property type="match status" value="1"/>
</dbReference>
<gene>
    <name evidence="1" type="ORF">GCM10009547_15030</name>
</gene>
<evidence type="ECO:0000313" key="2">
    <source>
        <dbReference type="Proteomes" id="UP001500957"/>
    </source>
</evidence>
<proteinExistence type="predicted"/>
<reference evidence="1 2" key="1">
    <citation type="journal article" date="2019" name="Int. J. Syst. Evol. Microbiol.">
        <title>The Global Catalogue of Microorganisms (GCM) 10K type strain sequencing project: providing services to taxonomists for standard genome sequencing and annotation.</title>
        <authorList>
            <consortium name="The Broad Institute Genomics Platform"/>
            <consortium name="The Broad Institute Genome Sequencing Center for Infectious Disease"/>
            <person name="Wu L."/>
            <person name="Ma J."/>
        </authorList>
    </citation>
    <scope>NUCLEOTIDE SEQUENCE [LARGE SCALE GENOMIC DNA]</scope>
    <source>
        <strain evidence="1 2">JCM 10671</strain>
    </source>
</reference>
<name>A0ABN1GLS6_9ACTN</name>
<keyword evidence="2" id="KW-1185">Reference proteome</keyword>
<evidence type="ECO:0008006" key="3">
    <source>
        <dbReference type="Google" id="ProtNLM"/>
    </source>
</evidence>
<sequence length="221" mass="23796">MPSTVLPVAGLTRALSEAERDDLRRDGVTIARGILTDEWIATMAATVARVMSEVAASDERRELPGFRAWALDAPLVGLTRQALHGASCVTVYVDQMVGARPGSTDLMTVNREAPYVPVMGSQVVRLWVPLDAVKADGGAVRYQRGSHRGAGAGTDWLVAECDVGDVVLHHPRTIHGAVSDADHRRVVASAYGADLRRGPQAADDLLREWESFHPTLNPQTS</sequence>